<keyword evidence="2" id="KW-1185">Reference proteome</keyword>
<organism evidence="1 2">
    <name type="scientific">Parelaphostrongylus tenuis</name>
    <name type="common">Meningeal worm</name>
    <dbReference type="NCBI Taxonomy" id="148309"/>
    <lineage>
        <taxon>Eukaryota</taxon>
        <taxon>Metazoa</taxon>
        <taxon>Ecdysozoa</taxon>
        <taxon>Nematoda</taxon>
        <taxon>Chromadorea</taxon>
        <taxon>Rhabditida</taxon>
        <taxon>Rhabditina</taxon>
        <taxon>Rhabditomorpha</taxon>
        <taxon>Strongyloidea</taxon>
        <taxon>Metastrongylidae</taxon>
        <taxon>Parelaphostrongylus</taxon>
    </lineage>
</organism>
<protein>
    <submittedName>
        <fullName evidence="1">Uncharacterized protein</fullName>
    </submittedName>
</protein>
<dbReference type="Proteomes" id="UP001196413">
    <property type="component" value="Unassembled WGS sequence"/>
</dbReference>
<reference evidence="1" key="1">
    <citation type="submission" date="2021-06" db="EMBL/GenBank/DDBJ databases">
        <title>Parelaphostrongylus tenuis whole genome reference sequence.</title>
        <authorList>
            <person name="Garwood T.J."/>
            <person name="Larsen P.A."/>
            <person name="Fountain-Jones N.M."/>
            <person name="Garbe J.R."/>
            <person name="Macchietto M.G."/>
            <person name="Kania S.A."/>
            <person name="Gerhold R.W."/>
            <person name="Richards J.E."/>
            <person name="Wolf T.M."/>
        </authorList>
    </citation>
    <scope>NUCLEOTIDE SEQUENCE</scope>
    <source>
        <strain evidence="1">MNPRO001-30</strain>
        <tissue evidence="1">Meninges</tissue>
    </source>
</reference>
<proteinExistence type="predicted"/>
<dbReference type="AlphaFoldDB" id="A0AAD5MV30"/>
<evidence type="ECO:0000313" key="2">
    <source>
        <dbReference type="Proteomes" id="UP001196413"/>
    </source>
</evidence>
<name>A0AAD5MV30_PARTN</name>
<dbReference type="EMBL" id="JAHQIW010002462">
    <property type="protein sequence ID" value="KAJ1355357.1"/>
    <property type="molecule type" value="Genomic_DNA"/>
</dbReference>
<gene>
    <name evidence="1" type="ORF">KIN20_012734</name>
</gene>
<evidence type="ECO:0000313" key="1">
    <source>
        <dbReference type="EMBL" id="KAJ1355357.1"/>
    </source>
</evidence>
<sequence length="145" mass="15997">MLVDSSACLCKNVILAASVCSQDAPLFTRDFEILVSCLPSFGDEEEVDGIVGDLMGNCIHIADSGLGYCVAAYEVQYVRKDEQIIEEFSKKALSPQNSSLNAQRARCSRRHNAQEQKASGLLRKRVTDAWELDVEQADIHGIEEC</sequence>
<accession>A0AAD5MV30</accession>
<comment type="caution">
    <text evidence="1">The sequence shown here is derived from an EMBL/GenBank/DDBJ whole genome shotgun (WGS) entry which is preliminary data.</text>
</comment>